<reference evidence="1" key="1">
    <citation type="submission" date="2016-09" db="EMBL/GenBank/DDBJ databases">
        <authorList>
            <person name="Capua I."/>
            <person name="De Benedictis P."/>
            <person name="Joannis T."/>
            <person name="Lombin L.H."/>
            <person name="Cattoli G."/>
        </authorList>
    </citation>
    <scope>NUCLEOTIDE SEQUENCE</scope>
    <source>
        <strain evidence="1">B9</strain>
    </source>
</reference>
<evidence type="ECO:0000313" key="1">
    <source>
        <dbReference type="EMBL" id="SCU74683.1"/>
    </source>
</evidence>
<dbReference type="AlphaFoldDB" id="A0A1K0ICU4"/>
<sequence>MRLTIAPVIEDQELGEVFGRVTK</sequence>
<organism evidence="1">
    <name type="scientific">Cupriavidus necator</name>
    <name type="common">Alcaligenes eutrophus</name>
    <name type="synonym">Ralstonia eutropha</name>
    <dbReference type="NCBI Taxonomy" id="106590"/>
    <lineage>
        <taxon>Bacteria</taxon>
        <taxon>Pseudomonadati</taxon>
        <taxon>Pseudomonadota</taxon>
        <taxon>Betaproteobacteria</taxon>
        <taxon>Burkholderiales</taxon>
        <taxon>Burkholderiaceae</taxon>
        <taxon>Cupriavidus</taxon>
    </lineage>
</organism>
<gene>
    <name evidence="1" type="ORF">CNECB9_1950023</name>
</gene>
<name>A0A1K0ICU4_CUPNE</name>
<accession>A0A1K0ICU4</accession>
<dbReference type="EMBL" id="FMSH01000107">
    <property type="protein sequence ID" value="SCU74683.1"/>
    <property type="molecule type" value="Genomic_DNA"/>
</dbReference>
<protein>
    <submittedName>
        <fullName evidence="1">Uncharacterized protein</fullName>
    </submittedName>
</protein>
<proteinExistence type="predicted"/>